<dbReference type="AlphaFoldDB" id="A0A317ZLK6"/>
<evidence type="ECO:0000313" key="2">
    <source>
        <dbReference type="EMBL" id="PXA04261.1"/>
    </source>
</evidence>
<protein>
    <submittedName>
        <fullName evidence="2">Uncharacterized protein</fullName>
    </submittedName>
</protein>
<keyword evidence="1" id="KW-1133">Transmembrane helix</keyword>
<gene>
    <name evidence="2" type="ORF">DDZ13_06905</name>
</gene>
<evidence type="ECO:0000313" key="3">
    <source>
        <dbReference type="Proteomes" id="UP000247099"/>
    </source>
</evidence>
<feature type="transmembrane region" description="Helical" evidence="1">
    <location>
        <begin position="27"/>
        <end position="48"/>
    </location>
</feature>
<dbReference type="RefSeq" id="WP_110130714.1">
    <property type="nucleotide sequence ID" value="NZ_QHJQ01000004.1"/>
</dbReference>
<dbReference type="EMBL" id="QHJQ01000004">
    <property type="protein sequence ID" value="PXA04261.1"/>
    <property type="molecule type" value="Genomic_DNA"/>
</dbReference>
<dbReference type="Proteomes" id="UP000247099">
    <property type="component" value="Unassembled WGS sequence"/>
</dbReference>
<reference evidence="2 3" key="1">
    <citation type="submission" date="2018-05" db="EMBL/GenBank/DDBJ databases">
        <title>Coraliomargarita sinensis sp. nov., isolated from a marine solar saltern.</title>
        <authorList>
            <person name="Zhou L.Y."/>
        </authorList>
    </citation>
    <scope>NUCLEOTIDE SEQUENCE [LARGE SCALE GENOMIC DNA]</scope>
    <source>
        <strain evidence="2 3">WN38</strain>
    </source>
</reference>
<feature type="transmembrane region" description="Helical" evidence="1">
    <location>
        <begin position="85"/>
        <end position="104"/>
    </location>
</feature>
<keyword evidence="3" id="KW-1185">Reference proteome</keyword>
<organism evidence="2 3">
    <name type="scientific">Coraliomargarita sinensis</name>
    <dbReference type="NCBI Taxonomy" id="2174842"/>
    <lineage>
        <taxon>Bacteria</taxon>
        <taxon>Pseudomonadati</taxon>
        <taxon>Verrucomicrobiota</taxon>
        <taxon>Opitutia</taxon>
        <taxon>Puniceicoccales</taxon>
        <taxon>Coraliomargaritaceae</taxon>
        <taxon>Coraliomargarita</taxon>
    </lineage>
</organism>
<proteinExistence type="predicted"/>
<keyword evidence="1" id="KW-0812">Transmembrane</keyword>
<name>A0A317ZLK6_9BACT</name>
<sequence>MKPPASFFALRATQDRTLDMENKMKKVISYSLMALGFLWILGIALSSYHHTAWMSHSQSLGTNEEVKRVEATRAMRELSLNIKDHYRIITVPASLILIGGILNTSRTER</sequence>
<evidence type="ECO:0000256" key="1">
    <source>
        <dbReference type="SAM" id="Phobius"/>
    </source>
</evidence>
<dbReference type="InParanoid" id="A0A317ZLK6"/>
<accession>A0A317ZLK6</accession>
<comment type="caution">
    <text evidence="2">The sequence shown here is derived from an EMBL/GenBank/DDBJ whole genome shotgun (WGS) entry which is preliminary data.</text>
</comment>
<keyword evidence="1" id="KW-0472">Membrane</keyword>